<dbReference type="SUPFAM" id="SSF55186">
    <property type="entry name" value="ThrRS/AlaRS common domain"/>
    <property type="match status" value="1"/>
</dbReference>
<dbReference type="CDD" id="cd00771">
    <property type="entry name" value="ThrRS_core"/>
    <property type="match status" value="1"/>
</dbReference>
<keyword evidence="3 13" id="KW-0820">tRNA-binding</keyword>
<keyword evidence="11 13" id="KW-0030">Aminoacyl-tRNA synthetase</keyword>
<dbReference type="GO" id="GO:0005737">
    <property type="term" value="C:cytoplasm"/>
    <property type="evidence" value="ECO:0007669"/>
    <property type="project" value="UniProtKB-SubCell"/>
</dbReference>
<comment type="subunit">
    <text evidence="13">Homodimer.</text>
</comment>
<dbReference type="FunFam" id="3.30.930.10:FF:000002">
    <property type="entry name" value="Threonine--tRNA ligase"/>
    <property type="match status" value="1"/>
</dbReference>
<evidence type="ECO:0000256" key="8">
    <source>
        <dbReference type="ARBA" id="ARBA00022840"/>
    </source>
</evidence>
<evidence type="ECO:0000256" key="12">
    <source>
        <dbReference type="ARBA" id="ARBA00049515"/>
    </source>
</evidence>
<dbReference type="PROSITE" id="PS50862">
    <property type="entry name" value="AA_TRNA_LIGASE_II"/>
    <property type="match status" value="1"/>
</dbReference>
<comment type="subcellular location">
    <subcellularLocation>
        <location evidence="13">Cytoplasm</location>
    </subcellularLocation>
</comment>
<dbReference type="InterPro" id="IPR045864">
    <property type="entry name" value="aa-tRNA-synth_II/BPL/LPL"/>
</dbReference>
<dbReference type="GO" id="GO:0046872">
    <property type="term" value="F:metal ion binding"/>
    <property type="evidence" value="ECO:0007669"/>
    <property type="project" value="UniProtKB-KW"/>
</dbReference>
<proteinExistence type="inferred from homology"/>
<protein>
    <recommendedName>
        <fullName evidence="13">Threonine--tRNA ligase</fullName>
        <ecNumber evidence="13">6.1.1.3</ecNumber>
    </recommendedName>
    <alternativeName>
        <fullName evidence="13">Threonyl-tRNA synthetase</fullName>
        <shortName evidence="13">ThrRS</shortName>
    </alternativeName>
</protein>
<dbReference type="Gene3D" id="3.30.980.10">
    <property type="entry name" value="Threonyl-trna Synthetase, Chain A, domain 2"/>
    <property type="match status" value="1"/>
</dbReference>
<evidence type="ECO:0000256" key="3">
    <source>
        <dbReference type="ARBA" id="ARBA00022555"/>
    </source>
</evidence>
<dbReference type="PRINTS" id="PR01047">
    <property type="entry name" value="TRNASYNTHTHR"/>
</dbReference>
<dbReference type="SMART" id="SM00863">
    <property type="entry name" value="tRNA_SAD"/>
    <property type="match status" value="1"/>
</dbReference>
<dbReference type="InterPro" id="IPR018163">
    <property type="entry name" value="Thr/Ala-tRNA-synth_IIc_edit"/>
</dbReference>
<feature type="domain" description="Aminoacyl-transfer RNA synthetases class-II family profile" evidence="14">
    <location>
        <begin position="195"/>
        <end position="492"/>
    </location>
</feature>
<dbReference type="FunFam" id="3.40.50.800:FF:000001">
    <property type="entry name" value="Threonine--tRNA ligase"/>
    <property type="match status" value="1"/>
</dbReference>
<dbReference type="InterPro" id="IPR033728">
    <property type="entry name" value="ThrRS_core"/>
</dbReference>
<keyword evidence="2 13" id="KW-0963">Cytoplasm</keyword>
<dbReference type="Gene3D" id="3.30.54.20">
    <property type="match status" value="1"/>
</dbReference>
<dbReference type="HOGENOM" id="CLU_008554_3_1_0"/>
<evidence type="ECO:0000256" key="7">
    <source>
        <dbReference type="ARBA" id="ARBA00022833"/>
    </source>
</evidence>
<dbReference type="OrthoDB" id="9802304at2"/>
<comment type="caution">
    <text evidence="13">Lacks conserved residue(s) required for the propagation of feature annotation.</text>
</comment>
<evidence type="ECO:0000313" key="15">
    <source>
        <dbReference type="EMBL" id="EFO81645.1"/>
    </source>
</evidence>
<comment type="similarity">
    <text evidence="1 13">Belongs to the class-II aminoacyl-tRNA synthetase family.</text>
</comment>
<dbReference type="InterPro" id="IPR012947">
    <property type="entry name" value="tRNA_SAD"/>
</dbReference>
<dbReference type="InterPro" id="IPR002320">
    <property type="entry name" value="Thr-tRNA-ligase_IIa"/>
</dbReference>
<dbReference type="Pfam" id="PF07973">
    <property type="entry name" value="tRNA_SAD"/>
    <property type="match status" value="1"/>
</dbReference>
<dbReference type="AlphaFoldDB" id="E1IAZ9"/>
<keyword evidence="6 13" id="KW-0547">Nucleotide-binding</keyword>
<evidence type="ECO:0000256" key="11">
    <source>
        <dbReference type="ARBA" id="ARBA00023146"/>
    </source>
</evidence>
<dbReference type="InterPro" id="IPR036621">
    <property type="entry name" value="Anticodon-bd_dom_sf"/>
</dbReference>
<dbReference type="GO" id="GO:0005524">
    <property type="term" value="F:ATP binding"/>
    <property type="evidence" value="ECO:0007669"/>
    <property type="project" value="UniProtKB-UniRule"/>
</dbReference>
<keyword evidence="8 13" id="KW-0067">ATP-binding</keyword>
<dbReference type="InterPro" id="IPR047246">
    <property type="entry name" value="ThrRS_anticodon"/>
</dbReference>
<evidence type="ECO:0000256" key="9">
    <source>
        <dbReference type="ARBA" id="ARBA00022884"/>
    </source>
</evidence>
<dbReference type="Gene3D" id="3.40.50.800">
    <property type="entry name" value="Anticodon-binding domain"/>
    <property type="match status" value="1"/>
</dbReference>
<keyword evidence="16" id="KW-1185">Reference proteome</keyword>
<gene>
    <name evidence="13" type="primary">thrS</name>
    <name evidence="15" type="ORF">OSCT_0500</name>
</gene>
<dbReference type="GO" id="GO:0004829">
    <property type="term" value="F:threonine-tRNA ligase activity"/>
    <property type="evidence" value="ECO:0007669"/>
    <property type="project" value="UniProtKB-UniRule"/>
</dbReference>
<dbReference type="SUPFAM" id="SSF52954">
    <property type="entry name" value="Class II aaRS ABD-related"/>
    <property type="match status" value="1"/>
</dbReference>
<dbReference type="Gene3D" id="3.30.930.10">
    <property type="entry name" value="Bira Bifunctional Protein, Domain 2"/>
    <property type="match status" value="1"/>
</dbReference>
<sequence>MPVSPDNDPYYRLRHSLAHVMAEAVLQIFPEGKVAIGPPIEHGFYYDFDLPRALTPDDLGEIERRMQAIIGGNFPFIYREVSAAEARQIFANQPYKLELIDGLSKGLDENGETHHGDTVISTYTHDTFEDLCRGPHLEHTGQIPNDGFKLMSIAGAYWRGDEKQKQLQRIYGTAWNNKTELEQHLHNLEEAKRRDHRKLGKELGLFFFSEDVGPGLPIFTPKGEILRYEMERYVREVQTRYGYQHVWTGNVVKEQLYHRSGHYENYRDSMFPPMVESEDLVFRLKPMNCPSHMTLFNQMGVISYRDLPMRFAEFATLYRYEDSGALNGLTRVRALTQDDCHIFCRPDQIQEEFSLALNLIREVLSTYHFTDYKVRLSLRGDTGKFVADDEKWEQATSALRAALDANGVEYTEEAGEAAFYGPKADFLARDVLGREWQLSTIQVDFIQPSRLGCEYIGEDNQPHTPVVLHRAVTGTTERFLGVLIEHYAGAFPLWLAPVQAVIIPITDKQMEAAQAVRQRLMAVGMRVEVDSSRDRMQGKIRRAQLQKIPYMLIIGNKELEAGAVAVRLRSGEDLGAIPVDDFIARAQEEIKTRS</sequence>
<dbReference type="eggNOG" id="COG0441">
    <property type="taxonomic scope" value="Bacteria"/>
</dbReference>
<keyword evidence="7 13" id="KW-0862">Zinc</keyword>
<dbReference type="GO" id="GO:0000049">
    <property type="term" value="F:tRNA binding"/>
    <property type="evidence" value="ECO:0007669"/>
    <property type="project" value="UniProtKB-KW"/>
</dbReference>
<comment type="caution">
    <text evidence="15">The sequence shown here is derived from an EMBL/GenBank/DDBJ whole genome shotgun (WGS) entry which is preliminary data.</text>
</comment>
<evidence type="ECO:0000256" key="10">
    <source>
        <dbReference type="ARBA" id="ARBA00022917"/>
    </source>
</evidence>
<name>E1IAZ9_9CHLR</name>
<dbReference type="InterPro" id="IPR004154">
    <property type="entry name" value="Anticodon-bd"/>
</dbReference>
<evidence type="ECO:0000313" key="16">
    <source>
        <dbReference type="Proteomes" id="UP000054010"/>
    </source>
</evidence>
<dbReference type="HAMAP" id="MF_00184">
    <property type="entry name" value="Thr_tRNA_synth"/>
    <property type="match status" value="1"/>
</dbReference>
<evidence type="ECO:0000256" key="1">
    <source>
        <dbReference type="ARBA" id="ARBA00008226"/>
    </source>
</evidence>
<dbReference type="NCBIfam" id="TIGR00418">
    <property type="entry name" value="thrS"/>
    <property type="match status" value="1"/>
</dbReference>
<dbReference type="PANTHER" id="PTHR11451">
    <property type="entry name" value="THREONINE-TRNA LIGASE"/>
    <property type="match status" value="1"/>
</dbReference>
<dbReference type="EMBL" id="ADVR01000008">
    <property type="protein sequence ID" value="EFO81645.1"/>
    <property type="molecule type" value="Genomic_DNA"/>
</dbReference>
<dbReference type="Pfam" id="PF00587">
    <property type="entry name" value="tRNA-synt_2b"/>
    <property type="match status" value="1"/>
</dbReference>
<feature type="binding site" evidence="13">
    <location>
        <position position="289"/>
    </location>
    <ligand>
        <name>Zn(2+)</name>
        <dbReference type="ChEBI" id="CHEBI:29105"/>
        <note>catalytic</note>
    </ligand>
</feature>
<evidence type="ECO:0000259" key="14">
    <source>
        <dbReference type="PROSITE" id="PS50862"/>
    </source>
</evidence>
<feature type="binding site" evidence="13">
    <location>
        <position position="469"/>
    </location>
    <ligand>
        <name>Zn(2+)</name>
        <dbReference type="ChEBI" id="CHEBI:29105"/>
        <note>catalytic</note>
    </ligand>
</feature>
<dbReference type="EC" id="6.1.1.3" evidence="13"/>
<dbReference type="CDD" id="cd00860">
    <property type="entry name" value="ThrRS_anticodon"/>
    <property type="match status" value="1"/>
</dbReference>
<evidence type="ECO:0000256" key="13">
    <source>
        <dbReference type="HAMAP-Rule" id="MF_00184"/>
    </source>
</evidence>
<evidence type="ECO:0000256" key="5">
    <source>
        <dbReference type="ARBA" id="ARBA00022723"/>
    </source>
</evidence>
<evidence type="ECO:0000256" key="6">
    <source>
        <dbReference type="ARBA" id="ARBA00022741"/>
    </source>
</evidence>
<reference evidence="15 16" key="1">
    <citation type="journal article" date="2011" name="J. Bacteriol.">
        <title>Draft genome sequence of the anoxygenic filamentous phototrophic bacterium Oscillochloris trichoides subsp. DG-6.</title>
        <authorList>
            <person name="Kuznetsov B.B."/>
            <person name="Ivanovsky R.N."/>
            <person name="Keppen O.I."/>
            <person name="Sukhacheva M.V."/>
            <person name="Bumazhkin B.K."/>
            <person name="Patutina E.O."/>
            <person name="Beletsky A.V."/>
            <person name="Mardanov A.V."/>
            <person name="Baslerov R.V."/>
            <person name="Panteleeva A.N."/>
            <person name="Kolganova T.V."/>
            <person name="Ravin N.V."/>
            <person name="Skryabin K.G."/>
        </authorList>
    </citation>
    <scope>NUCLEOTIDE SEQUENCE [LARGE SCALE GENOMIC DNA]</scope>
    <source>
        <strain evidence="15 16">DG-6</strain>
    </source>
</reference>
<dbReference type="InterPro" id="IPR006195">
    <property type="entry name" value="aa-tRNA-synth_II"/>
</dbReference>
<evidence type="ECO:0000256" key="2">
    <source>
        <dbReference type="ARBA" id="ARBA00022490"/>
    </source>
</evidence>
<dbReference type="InterPro" id="IPR002314">
    <property type="entry name" value="aa-tRNA-synt_IIb"/>
</dbReference>
<dbReference type="STRING" id="765420.OSCT_0500"/>
<dbReference type="PANTHER" id="PTHR11451:SF44">
    <property type="entry name" value="THREONINE--TRNA LIGASE, CHLOROPLASTIC_MITOCHONDRIAL 2"/>
    <property type="match status" value="1"/>
</dbReference>
<dbReference type="SUPFAM" id="SSF55681">
    <property type="entry name" value="Class II aaRS and biotin synthetases"/>
    <property type="match status" value="1"/>
</dbReference>
<evidence type="ECO:0000256" key="4">
    <source>
        <dbReference type="ARBA" id="ARBA00022598"/>
    </source>
</evidence>
<dbReference type="Pfam" id="PF03129">
    <property type="entry name" value="HGTP_anticodon"/>
    <property type="match status" value="1"/>
</dbReference>
<keyword evidence="9 13" id="KW-0694">RNA-binding</keyword>
<dbReference type="Proteomes" id="UP000054010">
    <property type="component" value="Unassembled WGS sequence"/>
</dbReference>
<accession>E1IAZ9</accession>
<keyword evidence="5 13" id="KW-0479">Metal-binding</keyword>
<keyword evidence="4 13" id="KW-0436">Ligase</keyword>
<keyword evidence="10 13" id="KW-0648">Protein biosynthesis</keyword>
<organism evidence="15 16">
    <name type="scientific">Oscillochloris trichoides DG-6</name>
    <dbReference type="NCBI Taxonomy" id="765420"/>
    <lineage>
        <taxon>Bacteria</taxon>
        <taxon>Bacillati</taxon>
        <taxon>Chloroflexota</taxon>
        <taxon>Chloroflexia</taxon>
        <taxon>Chloroflexales</taxon>
        <taxon>Chloroflexineae</taxon>
        <taxon>Oscillochloridaceae</taxon>
        <taxon>Oscillochloris</taxon>
    </lineage>
</organism>
<comment type="catalytic activity">
    <reaction evidence="12 13">
        <text>tRNA(Thr) + L-threonine + ATP = L-threonyl-tRNA(Thr) + AMP + diphosphate + H(+)</text>
        <dbReference type="Rhea" id="RHEA:24624"/>
        <dbReference type="Rhea" id="RHEA-COMP:9670"/>
        <dbReference type="Rhea" id="RHEA-COMP:9704"/>
        <dbReference type="ChEBI" id="CHEBI:15378"/>
        <dbReference type="ChEBI" id="CHEBI:30616"/>
        <dbReference type="ChEBI" id="CHEBI:33019"/>
        <dbReference type="ChEBI" id="CHEBI:57926"/>
        <dbReference type="ChEBI" id="CHEBI:78442"/>
        <dbReference type="ChEBI" id="CHEBI:78534"/>
        <dbReference type="ChEBI" id="CHEBI:456215"/>
        <dbReference type="EC" id="6.1.1.3"/>
    </reaction>
</comment>
<dbReference type="GO" id="GO:0006435">
    <property type="term" value="P:threonyl-tRNA aminoacylation"/>
    <property type="evidence" value="ECO:0007669"/>
    <property type="project" value="UniProtKB-UniRule"/>
</dbReference>
<comment type="cofactor">
    <cofactor evidence="13">
        <name>Zn(2+)</name>
        <dbReference type="ChEBI" id="CHEBI:29105"/>
    </cofactor>
    <text evidence="13">Binds 1 zinc ion per subunit.</text>
</comment>
<feature type="binding site" evidence="13">
    <location>
        <position position="341"/>
    </location>
    <ligand>
        <name>Zn(2+)</name>
        <dbReference type="ChEBI" id="CHEBI:29105"/>
        <note>catalytic</note>
    </ligand>
</feature>